<keyword evidence="10" id="KW-1185">Reference proteome</keyword>
<keyword evidence="4 7" id="KW-0812">Transmembrane</keyword>
<comment type="similarity">
    <text evidence="7">Belongs to the binding-protein-dependent transport system permease family.</text>
</comment>
<organism evidence="9 10">
    <name type="scientific">Phytohabitans kaempferiae</name>
    <dbReference type="NCBI Taxonomy" id="1620943"/>
    <lineage>
        <taxon>Bacteria</taxon>
        <taxon>Bacillati</taxon>
        <taxon>Actinomycetota</taxon>
        <taxon>Actinomycetes</taxon>
        <taxon>Micromonosporales</taxon>
        <taxon>Micromonosporaceae</taxon>
    </lineage>
</organism>
<feature type="transmembrane region" description="Helical" evidence="7">
    <location>
        <begin position="196"/>
        <end position="213"/>
    </location>
</feature>
<feature type="domain" description="ABC transmembrane type-1" evidence="8">
    <location>
        <begin position="70"/>
        <end position="267"/>
    </location>
</feature>
<dbReference type="Gene3D" id="1.10.3720.10">
    <property type="entry name" value="MetI-like"/>
    <property type="match status" value="1"/>
</dbReference>
<feature type="transmembrane region" description="Helical" evidence="7">
    <location>
        <begin position="105"/>
        <end position="127"/>
    </location>
</feature>
<keyword evidence="2 7" id="KW-0813">Transport</keyword>
<feature type="transmembrane region" description="Helical" evidence="7">
    <location>
        <begin position="74"/>
        <end position="96"/>
    </location>
</feature>
<reference evidence="9 10" key="1">
    <citation type="submission" date="2024-09" db="EMBL/GenBank/DDBJ databases">
        <authorList>
            <person name="Sun Q."/>
            <person name="Mori K."/>
        </authorList>
    </citation>
    <scope>NUCLEOTIDE SEQUENCE [LARGE SCALE GENOMIC DNA]</scope>
    <source>
        <strain evidence="9 10">TBRC 3947</strain>
    </source>
</reference>
<comment type="subcellular location">
    <subcellularLocation>
        <location evidence="1 7">Cell membrane</location>
        <topology evidence="1 7">Multi-pass membrane protein</topology>
    </subcellularLocation>
</comment>
<dbReference type="RefSeq" id="WP_377255726.1">
    <property type="nucleotide sequence ID" value="NZ_JBHLUH010000059.1"/>
</dbReference>
<evidence type="ECO:0000256" key="1">
    <source>
        <dbReference type="ARBA" id="ARBA00004651"/>
    </source>
</evidence>
<evidence type="ECO:0000256" key="4">
    <source>
        <dbReference type="ARBA" id="ARBA00022692"/>
    </source>
</evidence>
<evidence type="ECO:0000256" key="7">
    <source>
        <dbReference type="RuleBase" id="RU363032"/>
    </source>
</evidence>
<evidence type="ECO:0000256" key="6">
    <source>
        <dbReference type="ARBA" id="ARBA00023136"/>
    </source>
</evidence>
<keyword evidence="5 7" id="KW-1133">Transmembrane helix</keyword>
<evidence type="ECO:0000256" key="5">
    <source>
        <dbReference type="ARBA" id="ARBA00022989"/>
    </source>
</evidence>
<keyword evidence="3" id="KW-1003">Cell membrane</keyword>
<dbReference type="Proteomes" id="UP001589867">
    <property type="component" value="Unassembled WGS sequence"/>
</dbReference>
<feature type="transmembrane region" description="Helical" evidence="7">
    <location>
        <begin position="248"/>
        <end position="267"/>
    </location>
</feature>
<dbReference type="PROSITE" id="PS50928">
    <property type="entry name" value="ABC_TM1"/>
    <property type="match status" value="1"/>
</dbReference>
<dbReference type="PANTHER" id="PTHR43744">
    <property type="entry name" value="ABC TRANSPORTER PERMEASE PROTEIN MG189-RELATED-RELATED"/>
    <property type="match status" value="1"/>
</dbReference>
<dbReference type="EMBL" id="JBHLUH010000059">
    <property type="protein sequence ID" value="MFC0531388.1"/>
    <property type="molecule type" value="Genomic_DNA"/>
</dbReference>
<gene>
    <name evidence="9" type="ORF">ACFFIA_27470</name>
</gene>
<protein>
    <submittedName>
        <fullName evidence="9">Carbohydrate ABC transporter permease</fullName>
    </submittedName>
</protein>
<dbReference type="Pfam" id="PF00528">
    <property type="entry name" value="BPD_transp_1"/>
    <property type="match status" value="1"/>
</dbReference>
<dbReference type="CDD" id="cd06261">
    <property type="entry name" value="TM_PBP2"/>
    <property type="match status" value="1"/>
</dbReference>
<evidence type="ECO:0000313" key="10">
    <source>
        <dbReference type="Proteomes" id="UP001589867"/>
    </source>
</evidence>
<evidence type="ECO:0000256" key="2">
    <source>
        <dbReference type="ARBA" id="ARBA00022448"/>
    </source>
</evidence>
<evidence type="ECO:0000313" key="9">
    <source>
        <dbReference type="EMBL" id="MFC0531388.1"/>
    </source>
</evidence>
<dbReference type="InterPro" id="IPR000515">
    <property type="entry name" value="MetI-like"/>
</dbReference>
<feature type="transmembrane region" description="Helical" evidence="7">
    <location>
        <begin position="139"/>
        <end position="161"/>
    </location>
</feature>
<accession>A0ABV6MAF9</accession>
<comment type="caution">
    <text evidence="9">The sequence shown here is derived from an EMBL/GenBank/DDBJ whole genome shotgun (WGS) entry which is preliminary data.</text>
</comment>
<dbReference type="PANTHER" id="PTHR43744:SF12">
    <property type="entry name" value="ABC TRANSPORTER PERMEASE PROTEIN MG189-RELATED"/>
    <property type="match status" value="1"/>
</dbReference>
<dbReference type="SUPFAM" id="SSF161098">
    <property type="entry name" value="MetI-like"/>
    <property type="match status" value="1"/>
</dbReference>
<keyword evidence="6 7" id="KW-0472">Membrane</keyword>
<proteinExistence type="inferred from homology"/>
<evidence type="ECO:0000256" key="3">
    <source>
        <dbReference type="ARBA" id="ARBA00022475"/>
    </source>
</evidence>
<dbReference type="InterPro" id="IPR035906">
    <property type="entry name" value="MetI-like_sf"/>
</dbReference>
<name>A0ABV6MAF9_9ACTN</name>
<evidence type="ECO:0000259" key="8">
    <source>
        <dbReference type="PROSITE" id="PS50928"/>
    </source>
</evidence>
<feature type="transmembrane region" description="Helical" evidence="7">
    <location>
        <begin position="12"/>
        <end position="30"/>
    </location>
</feature>
<sequence length="282" mass="30569">MTRRLGPAAVNVLLVLGGLVMLAPFLWMVSTSLRPIGQSLTLPPKWLPTTFDLSTYEALANQDYPILRFMQNSFVISGLSTLGIVATSAMAGYAFAKVSFRFSNVLFGLLLVSLMVPIQVTIIPLFVIMQKLGLVDSPWALILPALLGAFAPGLPGAFGIFMMRQFFRGIPDPLIEAATLDGAGPLRIFWRIALPLSRPALASLAIIVFTLSWNEYFTPLVFLNSTSEMTLPLGIQALRPPFGQGSSLVLAAVTVALLPVLIAYLAGQRWIVESFTRSGLKD</sequence>